<dbReference type="InterPro" id="IPR050638">
    <property type="entry name" value="AA-Vitamin_Transporters"/>
</dbReference>
<comment type="similarity">
    <text evidence="2">Belongs to the EamA transporter family.</text>
</comment>
<evidence type="ECO:0000256" key="4">
    <source>
        <dbReference type="ARBA" id="ARBA00022989"/>
    </source>
</evidence>
<dbReference type="SUPFAM" id="SSF103481">
    <property type="entry name" value="Multidrug resistance efflux transporter EmrE"/>
    <property type="match status" value="2"/>
</dbReference>
<feature type="transmembrane region" description="Helical" evidence="6">
    <location>
        <begin position="5"/>
        <end position="21"/>
    </location>
</feature>
<evidence type="ECO:0000256" key="2">
    <source>
        <dbReference type="ARBA" id="ARBA00007362"/>
    </source>
</evidence>
<keyword evidence="9" id="KW-1185">Reference proteome</keyword>
<keyword evidence="3 6" id="KW-0812">Transmembrane</keyword>
<reference evidence="8 9" key="1">
    <citation type="submission" date="2018-04" db="EMBL/GenBank/DDBJ databases">
        <title>Thalassorhabdus spongiae gen. nov., sp. nov., isolated from a marine sponge in South-West Iceland.</title>
        <authorList>
            <person name="Knobloch S."/>
            <person name="Daussin A."/>
            <person name="Johannsson R."/>
            <person name="Marteinsson V.T."/>
        </authorList>
    </citation>
    <scope>NUCLEOTIDE SEQUENCE [LARGE SCALE GENOMIC DNA]</scope>
    <source>
        <strain evidence="8 9">Hp12</strain>
    </source>
</reference>
<dbReference type="InterPro" id="IPR037185">
    <property type="entry name" value="EmrE-like"/>
</dbReference>
<sequence>MFNGFLYLATVLIWGTTWYAIKLQLGVVDIEVSMLYRFALACIVMWLIMGRRLQPINGKDHLFCFAQGATLFSFNFLCFYTATQTITSGLLAVVFSFATVMNALNGWWVFGQKPSIRVLLGSAIGLTGITALFAPEFSGEMKPELLQGLGLATLGTWLFSMGNMISVRHQKKGLRPPTTNSWGLLYGVLILLLLTGLGDAQYNFDMSWQYSASLGYLAVFGTVIAFTTYLLLVGRIGADKAAYSTVLFPVVALLMSSWLEGYQWSMMAFVGLALVIAGNLVIFAKIPSRLKFLKRNLPAT</sequence>
<feature type="transmembrane region" description="Helical" evidence="6">
    <location>
        <begin position="214"/>
        <end position="234"/>
    </location>
</feature>
<dbReference type="OrthoDB" id="2352272at2"/>
<evidence type="ECO:0000256" key="3">
    <source>
        <dbReference type="ARBA" id="ARBA00022692"/>
    </source>
</evidence>
<feature type="domain" description="EamA" evidence="7">
    <location>
        <begin position="5"/>
        <end position="132"/>
    </location>
</feature>
<feature type="transmembrane region" description="Helical" evidence="6">
    <location>
        <begin position="88"/>
        <end position="109"/>
    </location>
</feature>
<dbReference type="PANTHER" id="PTHR32322:SF2">
    <property type="entry name" value="EAMA DOMAIN-CONTAINING PROTEIN"/>
    <property type="match status" value="1"/>
</dbReference>
<comment type="subcellular location">
    <subcellularLocation>
        <location evidence="1">Membrane</location>
        <topology evidence="1">Multi-pass membrane protein</topology>
    </subcellularLocation>
</comment>
<feature type="transmembrane region" description="Helical" evidence="6">
    <location>
        <begin position="33"/>
        <end position="50"/>
    </location>
</feature>
<organism evidence="8 9">
    <name type="scientific">Pelagibaculum spongiae</name>
    <dbReference type="NCBI Taxonomy" id="2080658"/>
    <lineage>
        <taxon>Bacteria</taxon>
        <taxon>Pseudomonadati</taxon>
        <taxon>Pseudomonadota</taxon>
        <taxon>Gammaproteobacteria</taxon>
        <taxon>Oceanospirillales</taxon>
        <taxon>Pelagibaculum</taxon>
    </lineage>
</organism>
<proteinExistence type="inferred from homology"/>
<feature type="transmembrane region" description="Helical" evidence="6">
    <location>
        <begin position="183"/>
        <end position="202"/>
    </location>
</feature>
<feature type="domain" description="EamA" evidence="7">
    <location>
        <begin position="162"/>
        <end position="283"/>
    </location>
</feature>
<evidence type="ECO:0000313" key="9">
    <source>
        <dbReference type="Proteomes" id="UP000244906"/>
    </source>
</evidence>
<dbReference type="PANTHER" id="PTHR32322">
    <property type="entry name" value="INNER MEMBRANE TRANSPORTER"/>
    <property type="match status" value="1"/>
</dbReference>
<feature type="transmembrane region" description="Helical" evidence="6">
    <location>
        <begin position="241"/>
        <end position="259"/>
    </location>
</feature>
<protein>
    <submittedName>
        <fullName evidence="8">EamA family transporter</fullName>
    </submittedName>
</protein>
<comment type="caution">
    <text evidence="8">The sequence shown here is derived from an EMBL/GenBank/DDBJ whole genome shotgun (WGS) entry which is preliminary data.</text>
</comment>
<dbReference type="GO" id="GO:0016020">
    <property type="term" value="C:membrane"/>
    <property type="evidence" value="ECO:0007669"/>
    <property type="project" value="UniProtKB-SubCell"/>
</dbReference>
<dbReference type="RefSeq" id="WP_116688340.1">
    <property type="nucleotide sequence ID" value="NZ_CAWNYD010000008.1"/>
</dbReference>
<dbReference type="InterPro" id="IPR000620">
    <property type="entry name" value="EamA_dom"/>
</dbReference>
<feature type="transmembrane region" description="Helical" evidence="6">
    <location>
        <begin position="145"/>
        <end position="162"/>
    </location>
</feature>
<evidence type="ECO:0000256" key="1">
    <source>
        <dbReference type="ARBA" id="ARBA00004141"/>
    </source>
</evidence>
<evidence type="ECO:0000313" key="8">
    <source>
        <dbReference type="EMBL" id="PVZ66423.1"/>
    </source>
</evidence>
<dbReference type="AlphaFoldDB" id="A0A2V1GRN7"/>
<feature type="transmembrane region" description="Helical" evidence="6">
    <location>
        <begin position="116"/>
        <end position="133"/>
    </location>
</feature>
<dbReference type="Proteomes" id="UP000244906">
    <property type="component" value="Unassembled WGS sequence"/>
</dbReference>
<accession>A0A2V1GRN7</accession>
<dbReference type="EMBL" id="QDDL01000008">
    <property type="protein sequence ID" value="PVZ66423.1"/>
    <property type="molecule type" value="Genomic_DNA"/>
</dbReference>
<feature type="transmembrane region" description="Helical" evidence="6">
    <location>
        <begin position="62"/>
        <end position="82"/>
    </location>
</feature>
<evidence type="ECO:0000259" key="7">
    <source>
        <dbReference type="Pfam" id="PF00892"/>
    </source>
</evidence>
<evidence type="ECO:0000256" key="6">
    <source>
        <dbReference type="SAM" id="Phobius"/>
    </source>
</evidence>
<keyword evidence="5 6" id="KW-0472">Membrane</keyword>
<evidence type="ECO:0000256" key="5">
    <source>
        <dbReference type="ARBA" id="ARBA00023136"/>
    </source>
</evidence>
<keyword evidence="4 6" id="KW-1133">Transmembrane helix</keyword>
<dbReference type="Pfam" id="PF00892">
    <property type="entry name" value="EamA"/>
    <property type="match status" value="2"/>
</dbReference>
<name>A0A2V1GRN7_9GAMM</name>
<feature type="transmembrane region" description="Helical" evidence="6">
    <location>
        <begin position="265"/>
        <end position="286"/>
    </location>
</feature>
<gene>
    <name evidence="8" type="ORF">DC094_16645</name>
</gene>